<keyword evidence="1" id="KW-0812">Transmembrane</keyword>
<sequence length="242" mass="27381">MVQLGQVKSRAKMQWLRSTIRFFFSRPTKGKMIFFLFLGIVIVGTGYLISSHLEKKAIEKEARRVARLERLAALEAERNKPFDPSAIEIPESEFSFYKHLENRSLHVAGEESSGGMQYIEPPPKPKFELISQSSGYEAVDNQIKNELALELLSQSELDKPAPPPAGNEIKKKLQTGSFSSTFEANIHKSQLETMGYKPTIQKATVNGKTTYRVQIGPFTPKTLAEVKRHLDDQQIKFIEVKP</sequence>
<comment type="caution">
    <text evidence="3">The sequence shown here is derived from an EMBL/GenBank/DDBJ whole genome shotgun (WGS) entry which is preliminary data.</text>
</comment>
<feature type="domain" description="SPOR" evidence="2">
    <location>
        <begin position="165"/>
        <end position="242"/>
    </location>
</feature>
<dbReference type="Proteomes" id="UP000245020">
    <property type="component" value="Unassembled WGS sequence"/>
</dbReference>
<dbReference type="InterPro" id="IPR007730">
    <property type="entry name" value="SPOR-like_dom"/>
</dbReference>
<dbReference type="PROSITE" id="PS51724">
    <property type="entry name" value="SPOR"/>
    <property type="match status" value="1"/>
</dbReference>
<evidence type="ECO:0000256" key="1">
    <source>
        <dbReference type="SAM" id="Phobius"/>
    </source>
</evidence>
<protein>
    <recommendedName>
        <fullName evidence="2">SPOR domain-containing protein</fullName>
    </recommendedName>
</protein>
<keyword evidence="1" id="KW-1133">Transmembrane helix</keyword>
<dbReference type="OrthoDB" id="8558195at2"/>
<dbReference type="GO" id="GO:0042834">
    <property type="term" value="F:peptidoglycan binding"/>
    <property type="evidence" value="ECO:0007669"/>
    <property type="project" value="InterPro"/>
</dbReference>
<feature type="transmembrane region" description="Helical" evidence="1">
    <location>
        <begin position="32"/>
        <end position="50"/>
    </location>
</feature>
<dbReference type="InterPro" id="IPR036680">
    <property type="entry name" value="SPOR-like_sf"/>
</dbReference>
<dbReference type="Gene3D" id="3.30.70.1070">
    <property type="entry name" value="Sporulation related repeat"/>
    <property type="match status" value="1"/>
</dbReference>
<proteinExistence type="predicted"/>
<dbReference type="Pfam" id="PF05036">
    <property type="entry name" value="SPOR"/>
    <property type="match status" value="1"/>
</dbReference>
<reference evidence="4" key="1">
    <citation type="submission" date="2018-05" db="EMBL/GenBank/DDBJ databases">
        <title>Ignatzschineria dubaiensis sp. nov., isolated from necrotic foot tissues of dromedaries (Camelus dromedarius) and associated maggots in Dubai, United Arab Emirates.</title>
        <authorList>
            <person name="Tsang C.C."/>
            <person name="Tang J.Y.M."/>
            <person name="Fong J.Y.H."/>
            <person name="Kinne J."/>
            <person name="Lee H.H."/>
            <person name="Joseph M."/>
            <person name="Jose S."/>
            <person name="Schuster R.K."/>
            <person name="Tang Y."/>
            <person name="Sivakumar S."/>
            <person name="Chen J.H.K."/>
            <person name="Teng J.L.L."/>
            <person name="Lau S.K.P."/>
            <person name="Wernery U."/>
            <person name="Woo P.C.Y."/>
        </authorList>
    </citation>
    <scope>NUCLEOTIDE SEQUENCE [LARGE SCALE GENOMIC DNA]</scope>
    <source>
        <strain evidence="4">KCTC 22644</strain>
    </source>
</reference>
<evidence type="ECO:0000259" key="2">
    <source>
        <dbReference type="PROSITE" id="PS51724"/>
    </source>
</evidence>
<name>A0A2U2AFC4_9GAMM</name>
<evidence type="ECO:0000313" key="3">
    <source>
        <dbReference type="EMBL" id="PWD81368.1"/>
    </source>
</evidence>
<keyword evidence="4" id="KW-1185">Reference proteome</keyword>
<organism evidence="3 4">
    <name type="scientific">Ignatzschineria ureiclastica</name>
    <dbReference type="NCBI Taxonomy" id="472582"/>
    <lineage>
        <taxon>Bacteria</taxon>
        <taxon>Pseudomonadati</taxon>
        <taxon>Pseudomonadota</taxon>
        <taxon>Gammaproteobacteria</taxon>
        <taxon>Cardiobacteriales</taxon>
        <taxon>Ignatzschineriaceae</taxon>
        <taxon>Ignatzschineria</taxon>
    </lineage>
</organism>
<dbReference type="SUPFAM" id="SSF110997">
    <property type="entry name" value="Sporulation related repeat"/>
    <property type="match status" value="1"/>
</dbReference>
<keyword evidence="1" id="KW-0472">Membrane</keyword>
<evidence type="ECO:0000313" key="4">
    <source>
        <dbReference type="Proteomes" id="UP000245020"/>
    </source>
</evidence>
<dbReference type="EMBL" id="QEWQ01000003">
    <property type="protein sequence ID" value="PWD81368.1"/>
    <property type="molecule type" value="Genomic_DNA"/>
</dbReference>
<dbReference type="RefSeq" id="WP_109189259.1">
    <property type="nucleotide sequence ID" value="NZ_BMYA01000003.1"/>
</dbReference>
<dbReference type="AlphaFoldDB" id="A0A2U2AFC4"/>
<gene>
    <name evidence="3" type="ORF">DC083_05630</name>
</gene>
<accession>A0A2U2AFC4</accession>